<comment type="caution">
    <text evidence="2">The sequence shown here is derived from an EMBL/GenBank/DDBJ whole genome shotgun (WGS) entry which is preliminary data.</text>
</comment>
<evidence type="ECO:0000256" key="1">
    <source>
        <dbReference type="SAM" id="Phobius"/>
    </source>
</evidence>
<feature type="transmembrane region" description="Helical" evidence="1">
    <location>
        <begin position="12"/>
        <end position="31"/>
    </location>
</feature>
<organism evidence="2 3">
    <name type="scientific">Providencia rettgeri</name>
    <dbReference type="NCBI Taxonomy" id="587"/>
    <lineage>
        <taxon>Bacteria</taxon>
        <taxon>Pseudomonadati</taxon>
        <taxon>Pseudomonadota</taxon>
        <taxon>Gammaproteobacteria</taxon>
        <taxon>Enterobacterales</taxon>
        <taxon>Morganellaceae</taxon>
        <taxon>Providencia</taxon>
    </lineage>
</organism>
<evidence type="ECO:0000313" key="3">
    <source>
        <dbReference type="Proteomes" id="UP001159001"/>
    </source>
</evidence>
<gene>
    <name evidence="2" type="ORF">OGX73_07930</name>
</gene>
<keyword evidence="1" id="KW-0472">Membrane</keyword>
<name>A0AAW6UII1_PRORE</name>
<keyword evidence="1" id="KW-0812">Transmembrane</keyword>
<dbReference type="Proteomes" id="UP001159001">
    <property type="component" value="Unassembled WGS sequence"/>
</dbReference>
<dbReference type="RefSeq" id="WP_255254513.1">
    <property type="nucleotide sequence ID" value="NZ_CP077388.1"/>
</dbReference>
<protein>
    <submittedName>
        <fullName evidence="2">Uncharacterized protein</fullName>
    </submittedName>
</protein>
<evidence type="ECO:0000313" key="2">
    <source>
        <dbReference type="EMBL" id="MDI9092546.1"/>
    </source>
</evidence>
<reference evidence="2" key="1">
    <citation type="submission" date="2022-10" db="EMBL/GenBank/DDBJ databases">
        <title>Bacterial isolates recovered from the One Health project in Brazil.</title>
        <authorList>
            <person name="Valiatti T.B."/>
            <person name="Santos F."/>
            <person name="Cayo R."/>
            <person name="Gales A.C."/>
        </authorList>
    </citation>
    <scope>NUCLEOTIDE SEQUENCE</scope>
    <source>
        <strain evidence="2">PVR188</strain>
    </source>
</reference>
<accession>A0AAW6UII1</accession>
<keyword evidence="1" id="KW-1133">Transmembrane helix</keyword>
<dbReference type="AlphaFoldDB" id="A0AAW6UII1"/>
<sequence length="44" mass="4958">MKRLLELISKNKLLIVMLIIALAVGAVLQFAEEPFAWISIFNAE</sequence>
<dbReference type="EMBL" id="JAOWIN010000004">
    <property type="protein sequence ID" value="MDI9092546.1"/>
    <property type="molecule type" value="Genomic_DNA"/>
</dbReference>
<proteinExistence type="predicted"/>